<evidence type="ECO:0000313" key="1">
    <source>
        <dbReference type="EMBL" id="BDZ47856.1"/>
    </source>
</evidence>
<reference evidence="2" key="1">
    <citation type="journal article" date="2019" name="Int. J. Syst. Evol. Microbiol.">
        <title>The Global Catalogue of Microorganisms (GCM) 10K type strain sequencing project: providing services to taxonomists for standard genome sequencing and annotation.</title>
        <authorList>
            <consortium name="The Broad Institute Genomics Platform"/>
            <consortium name="The Broad Institute Genome Sequencing Center for Infectious Disease"/>
            <person name="Wu L."/>
            <person name="Ma J."/>
        </authorList>
    </citation>
    <scope>NUCLEOTIDE SEQUENCE [LARGE SCALE GENOMIC DNA]</scope>
    <source>
        <strain evidence="2">NBRC 108728</strain>
    </source>
</reference>
<sequence>MIPLLARDAYSLAGFRMLVNYGLDRVRFPAIVPSGSRVRDRATLISAEPGERGTRVVIRHTVEIEGASVPGCVADAITLLVPERLEGRAHD</sequence>
<evidence type="ECO:0008006" key="3">
    <source>
        <dbReference type="Google" id="ProtNLM"/>
    </source>
</evidence>
<name>A0ABM8GHK8_9MICO</name>
<dbReference type="EMBL" id="AP027732">
    <property type="protein sequence ID" value="BDZ47856.1"/>
    <property type="molecule type" value="Genomic_DNA"/>
</dbReference>
<dbReference type="Gene3D" id="3.10.129.10">
    <property type="entry name" value="Hotdog Thioesterase"/>
    <property type="match status" value="1"/>
</dbReference>
<protein>
    <recommendedName>
        <fullName evidence="3">MaoC-like domain-containing protein</fullName>
    </recommendedName>
</protein>
<dbReference type="Proteomes" id="UP001321486">
    <property type="component" value="Chromosome"/>
</dbReference>
<evidence type="ECO:0000313" key="2">
    <source>
        <dbReference type="Proteomes" id="UP001321486"/>
    </source>
</evidence>
<dbReference type="SUPFAM" id="SSF54637">
    <property type="entry name" value="Thioesterase/thiol ester dehydrase-isomerase"/>
    <property type="match status" value="1"/>
</dbReference>
<accession>A0ABM8GHK8</accession>
<proteinExistence type="predicted"/>
<keyword evidence="2" id="KW-1185">Reference proteome</keyword>
<dbReference type="RefSeq" id="WP_286344935.1">
    <property type="nucleotide sequence ID" value="NZ_AP027732.1"/>
</dbReference>
<gene>
    <name evidence="1" type="ORF">GCM10025867_00970</name>
</gene>
<dbReference type="InterPro" id="IPR029069">
    <property type="entry name" value="HotDog_dom_sf"/>
</dbReference>
<organism evidence="1 2">
    <name type="scientific">Frondihabitans sucicola</name>
    <dbReference type="NCBI Taxonomy" id="1268041"/>
    <lineage>
        <taxon>Bacteria</taxon>
        <taxon>Bacillati</taxon>
        <taxon>Actinomycetota</taxon>
        <taxon>Actinomycetes</taxon>
        <taxon>Micrococcales</taxon>
        <taxon>Microbacteriaceae</taxon>
        <taxon>Frondihabitans</taxon>
    </lineage>
</organism>